<dbReference type="Proteomes" id="UP000663879">
    <property type="component" value="Unassembled WGS sequence"/>
</dbReference>
<reference evidence="1" key="1">
    <citation type="submission" date="2021-02" db="EMBL/GenBank/DDBJ databases">
        <authorList>
            <person name="Nowell W R."/>
        </authorList>
    </citation>
    <scope>NUCLEOTIDE SEQUENCE</scope>
    <source>
        <strain evidence="1">Ploen Becks lab</strain>
    </source>
</reference>
<name>A0A813QM68_9BILA</name>
<gene>
    <name evidence="1" type="ORF">OXX778_LOCUS4827</name>
</gene>
<proteinExistence type="predicted"/>
<accession>A0A813QM68</accession>
<keyword evidence="2" id="KW-1185">Reference proteome</keyword>
<evidence type="ECO:0000313" key="2">
    <source>
        <dbReference type="Proteomes" id="UP000663879"/>
    </source>
</evidence>
<organism evidence="1 2">
    <name type="scientific">Brachionus calyciflorus</name>
    <dbReference type="NCBI Taxonomy" id="104777"/>
    <lineage>
        <taxon>Eukaryota</taxon>
        <taxon>Metazoa</taxon>
        <taxon>Spiralia</taxon>
        <taxon>Gnathifera</taxon>
        <taxon>Rotifera</taxon>
        <taxon>Eurotatoria</taxon>
        <taxon>Monogononta</taxon>
        <taxon>Pseudotrocha</taxon>
        <taxon>Ploima</taxon>
        <taxon>Brachionidae</taxon>
        <taxon>Brachionus</taxon>
    </lineage>
</organism>
<evidence type="ECO:0000313" key="1">
    <source>
        <dbReference type="EMBL" id="CAF0768559.1"/>
    </source>
</evidence>
<dbReference type="AlphaFoldDB" id="A0A813QM68"/>
<dbReference type="OrthoDB" id="10602357at2759"/>
<sequence>MNLDKSFKCNYCKKYNDELTQLPFNKFICSDCIDFKCLNEFNHPDDNSKNVLDNANTVSVYMERIESYYKKTQKACSKDAGNIGIKLYKIKNRVQEFKGNINNYENRIKTSLSLIRYEIDSNYKNIKQSLEKKRLYFINKVNLHEQELMDNFKNTQENMKSSINQFAEKNAFWTNYLNTETMKLKENFNYEIYKSSIETQINNFLIMLNASKFLSLKPTTKNAKSDKLQFGSLEFKPNELDNRQEEEESNLFSLFQQHFKPNNSNNSLFTMESILDIKKQKGNMIKAIFTLDDDNYVLVYRQQDLTNLKLINKQGEIVKELKLEQEILAINSNGINLFVCFKDLESMDEYDTDINLSMYDHQLELIEFKQVNYVDFSEKIPIDLFVENRRVYLLTANFETKNLAIYVYSLSFDLLNSFELNHNVFLIEKNIQFFKVYVKNSRIYVKQKNLYGTRLDILDSIYGNMIKRVNFSYNFDCFCVFDDFNEREDQEVNNQFSLKISWNSDSSDDSQINSKSKLLFLSDGKYYYYDLDDECFLIKSHLNSNDKIFSNYFCLNRNNQIVSLLVN</sequence>
<comment type="caution">
    <text evidence="1">The sequence shown here is derived from an EMBL/GenBank/DDBJ whole genome shotgun (WGS) entry which is preliminary data.</text>
</comment>
<dbReference type="EMBL" id="CAJNOC010000496">
    <property type="protein sequence ID" value="CAF0768559.1"/>
    <property type="molecule type" value="Genomic_DNA"/>
</dbReference>
<protein>
    <submittedName>
        <fullName evidence="1">Uncharacterized protein</fullName>
    </submittedName>
</protein>